<evidence type="ECO:0000313" key="1">
    <source>
        <dbReference type="EMBL" id="KAK1595527.1"/>
    </source>
</evidence>
<proteinExistence type="predicted"/>
<sequence length="215" mass="23417">MFFILFFPALFSAHKFSTISPLGRQQIQLHLSSVPEFLSLSLHTSTAIGRGGSDFCPFSFYSTNNAAALISSSSLSKQPCASACTPPSGPNGGGMPLPAPAACLANRAPLSSGNQVARKNLGRASSLFVRNAQTRRSRRTWWAHCGPSGREGPHTRRSKKLRLAHGTCRRTHVPTRSFLGYPPLSLEMYLPFSSATIVPRGRARTLDFDRRQTLT</sequence>
<evidence type="ECO:0000313" key="2">
    <source>
        <dbReference type="Proteomes" id="UP001230504"/>
    </source>
</evidence>
<organism evidence="1 2">
    <name type="scientific">Colletotrichum navitas</name>
    <dbReference type="NCBI Taxonomy" id="681940"/>
    <lineage>
        <taxon>Eukaryota</taxon>
        <taxon>Fungi</taxon>
        <taxon>Dikarya</taxon>
        <taxon>Ascomycota</taxon>
        <taxon>Pezizomycotina</taxon>
        <taxon>Sordariomycetes</taxon>
        <taxon>Hypocreomycetidae</taxon>
        <taxon>Glomerellales</taxon>
        <taxon>Glomerellaceae</taxon>
        <taxon>Colletotrichum</taxon>
        <taxon>Colletotrichum graminicola species complex</taxon>
    </lineage>
</organism>
<accession>A0AAD8Q5K4</accession>
<dbReference type="RefSeq" id="XP_060416539.1">
    <property type="nucleotide sequence ID" value="XM_060550622.1"/>
</dbReference>
<dbReference type="Proteomes" id="UP001230504">
    <property type="component" value="Unassembled WGS sequence"/>
</dbReference>
<comment type="caution">
    <text evidence="1">The sequence shown here is derived from an EMBL/GenBank/DDBJ whole genome shotgun (WGS) entry which is preliminary data.</text>
</comment>
<gene>
    <name evidence="1" type="ORF">LY79DRAFT_100907</name>
</gene>
<keyword evidence="2" id="KW-1185">Reference proteome</keyword>
<name>A0AAD8Q5K4_9PEZI</name>
<dbReference type="EMBL" id="JAHLJV010000015">
    <property type="protein sequence ID" value="KAK1595527.1"/>
    <property type="molecule type" value="Genomic_DNA"/>
</dbReference>
<dbReference type="GeneID" id="85434862"/>
<dbReference type="AlphaFoldDB" id="A0AAD8Q5K4"/>
<protein>
    <submittedName>
        <fullName evidence="1">Uncharacterized protein</fullName>
    </submittedName>
</protein>
<reference evidence="1" key="1">
    <citation type="submission" date="2021-06" db="EMBL/GenBank/DDBJ databases">
        <title>Comparative genomics, transcriptomics and evolutionary studies reveal genomic signatures of adaptation to plant cell wall in hemibiotrophic fungi.</title>
        <authorList>
            <consortium name="DOE Joint Genome Institute"/>
            <person name="Baroncelli R."/>
            <person name="Diaz J.F."/>
            <person name="Benocci T."/>
            <person name="Peng M."/>
            <person name="Battaglia E."/>
            <person name="Haridas S."/>
            <person name="Andreopoulos W."/>
            <person name="Labutti K."/>
            <person name="Pangilinan J."/>
            <person name="Floch G.L."/>
            <person name="Makela M.R."/>
            <person name="Henrissat B."/>
            <person name="Grigoriev I.V."/>
            <person name="Crouch J.A."/>
            <person name="De Vries R.P."/>
            <person name="Sukno S.A."/>
            <person name="Thon M.R."/>
        </authorList>
    </citation>
    <scope>NUCLEOTIDE SEQUENCE</scope>
    <source>
        <strain evidence="1">CBS 125086</strain>
    </source>
</reference>